<gene>
    <name evidence="9" type="ORF">PROFUN_01825</name>
</gene>
<feature type="DNA-binding region" description="Homeobox" evidence="5">
    <location>
        <begin position="45"/>
        <end position="104"/>
    </location>
</feature>
<name>A0A2P6NYS7_9EUKA</name>
<comment type="caution">
    <text evidence="9">The sequence shown here is derived from an EMBL/GenBank/DDBJ whole genome shotgun (WGS) entry which is preliminary data.</text>
</comment>
<keyword evidence="2 5" id="KW-0238">DNA-binding</keyword>
<dbReference type="InParanoid" id="A0A2P6NYS7"/>
<dbReference type="PROSITE" id="PS50071">
    <property type="entry name" value="HOMEOBOX_2"/>
    <property type="match status" value="1"/>
</dbReference>
<keyword evidence="10" id="KW-1185">Reference proteome</keyword>
<accession>A0A2P6NYS7</accession>
<dbReference type="EMBL" id="MDYQ01000005">
    <property type="protein sequence ID" value="PRP89105.1"/>
    <property type="molecule type" value="Genomic_DNA"/>
</dbReference>
<evidence type="ECO:0000313" key="9">
    <source>
        <dbReference type="EMBL" id="PRP89105.1"/>
    </source>
</evidence>
<organism evidence="9 10">
    <name type="scientific">Planoprotostelium fungivorum</name>
    <dbReference type="NCBI Taxonomy" id="1890364"/>
    <lineage>
        <taxon>Eukaryota</taxon>
        <taxon>Amoebozoa</taxon>
        <taxon>Evosea</taxon>
        <taxon>Variosea</taxon>
        <taxon>Cavosteliida</taxon>
        <taxon>Cavosteliaceae</taxon>
        <taxon>Planoprotostelium</taxon>
    </lineage>
</organism>
<feature type="region of interest" description="Disordered" evidence="7">
    <location>
        <begin position="94"/>
        <end position="113"/>
    </location>
</feature>
<dbReference type="GO" id="GO:0005634">
    <property type="term" value="C:nucleus"/>
    <property type="evidence" value="ECO:0007669"/>
    <property type="project" value="UniProtKB-SubCell"/>
</dbReference>
<keyword evidence="4 5" id="KW-0539">Nucleus</keyword>
<dbReference type="SMART" id="SM00389">
    <property type="entry name" value="HOX"/>
    <property type="match status" value="1"/>
</dbReference>
<dbReference type="Gene3D" id="1.10.10.60">
    <property type="entry name" value="Homeodomain-like"/>
    <property type="match status" value="1"/>
</dbReference>
<sequence>MKIDNLLAFEEFNTCSAVEFGHRKIFFYSVSREGWRMQQCKERLYDNPRRTFNKEQQQELLEVYRKNQYPSVEEKEKLARRFNIPRRKIQVWFQNKRARPPGTKSGHLSEESD</sequence>
<comment type="subcellular location">
    <subcellularLocation>
        <location evidence="1 5 6">Nucleus</location>
    </subcellularLocation>
</comment>
<reference evidence="9 10" key="1">
    <citation type="journal article" date="2018" name="Genome Biol. Evol.">
        <title>Multiple Roots of Fruiting Body Formation in Amoebozoa.</title>
        <authorList>
            <person name="Hillmann F."/>
            <person name="Forbes G."/>
            <person name="Novohradska S."/>
            <person name="Ferling I."/>
            <person name="Riege K."/>
            <person name="Groth M."/>
            <person name="Westermann M."/>
            <person name="Marz M."/>
            <person name="Spaller T."/>
            <person name="Winckler T."/>
            <person name="Schaap P."/>
            <person name="Glockner G."/>
        </authorList>
    </citation>
    <scope>NUCLEOTIDE SEQUENCE [LARGE SCALE GENOMIC DNA]</scope>
    <source>
        <strain evidence="9 10">Jena</strain>
    </source>
</reference>
<evidence type="ECO:0000259" key="8">
    <source>
        <dbReference type="PROSITE" id="PS50071"/>
    </source>
</evidence>
<dbReference type="SUPFAM" id="SSF46689">
    <property type="entry name" value="Homeodomain-like"/>
    <property type="match status" value="1"/>
</dbReference>
<dbReference type="PANTHER" id="PTHR46123:SF4">
    <property type="entry name" value="MIX-TYPE HOMEOBOX GENE 1-RELATED"/>
    <property type="match status" value="1"/>
</dbReference>
<evidence type="ECO:0000256" key="6">
    <source>
        <dbReference type="RuleBase" id="RU000682"/>
    </source>
</evidence>
<dbReference type="GO" id="GO:0000981">
    <property type="term" value="F:DNA-binding transcription factor activity, RNA polymerase II-specific"/>
    <property type="evidence" value="ECO:0007669"/>
    <property type="project" value="TreeGrafter"/>
</dbReference>
<evidence type="ECO:0000256" key="5">
    <source>
        <dbReference type="PROSITE-ProRule" id="PRU00108"/>
    </source>
</evidence>
<dbReference type="OrthoDB" id="20971at2759"/>
<evidence type="ECO:0000256" key="7">
    <source>
        <dbReference type="SAM" id="MobiDB-lite"/>
    </source>
</evidence>
<dbReference type="CDD" id="cd00086">
    <property type="entry name" value="homeodomain"/>
    <property type="match status" value="1"/>
</dbReference>
<keyword evidence="3 5" id="KW-0371">Homeobox</keyword>
<evidence type="ECO:0000313" key="10">
    <source>
        <dbReference type="Proteomes" id="UP000241769"/>
    </source>
</evidence>
<dbReference type="Pfam" id="PF00046">
    <property type="entry name" value="Homeodomain"/>
    <property type="match status" value="1"/>
</dbReference>
<evidence type="ECO:0000256" key="2">
    <source>
        <dbReference type="ARBA" id="ARBA00023125"/>
    </source>
</evidence>
<dbReference type="Proteomes" id="UP000241769">
    <property type="component" value="Unassembled WGS sequence"/>
</dbReference>
<dbReference type="InterPro" id="IPR009057">
    <property type="entry name" value="Homeodomain-like_sf"/>
</dbReference>
<proteinExistence type="predicted"/>
<evidence type="ECO:0000256" key="1">
    <source>
        <dbReference type="ARBA" id="ARBA00004123"/>
    </source>
</evidence>
<feature type="domain" description="Homeobox" evidence="8">
    <location>
        <begin position="43"/>
        <end position="103"/>
    </location>
</feature>
<dbReference type="GO" id="GO:0000977">
    <property type="term" value="F:RNA polymerase II transcription regulatory region sequence-specific DNA binding"/>
    <property type="evidence" value="ECO:0007669"/>
    <property type="project" value="TreeGrafter"/>
</dbReference>
<evidence type="ECO:0000256" key="4">
    <source>
        <dbReference type="ARBA" id="ARBA00023242"/>
    </source>
</evidence>
<evidence type="ECO:0000256" key="3">
    <source>
        <dbReference type="ARBA" id="ARBA00023155"/>
    </source>
</evidence>
<dbReference type="AlphaFoldDB" id="A0A2P6NYS7"/>
<dbReference type="InterPro" id="IPR051306">
    <property type="entry name" value="Homeobox_regulator"/>
</dbReference>
<protein>
    <recommendedName>
        <fullName evidence="8">Homeobox domain-containing protein</fullName>
    </recommendedName>
</protein>
<dbReference type="InterPro" id="IPR001356">
    <property type="entry name" value="HD"/>
</dbReference>
<dbReference type="PANTHER" id="PTHR46123">
    <property type="entry name" value="MIX-TYPE HOMEOBOX GENE 1-RELATED"/>
    <property type="match status" value="1"/>
</dbReference>